<dbReference type="OrthoDB" id="9808013at2"/>
<keyword evidence="1" id="KW-0378">Hydrolase</keyword>
<dbReference type="KEGG" id="efr:EFREU_v1c04480"/>
<dbReference type="InterPro" id="IPR007466">
    <property type="entry name" value="Peptidyl-Arg-deiminase_porph"/>
</dbReference>
<dbReference type="Gene3D" id="3.75.10.10">
    <property type="entry name" value="L-arginine/glycine Amidinotransferase, Chain A"/>
    <property type="match status" value="1"/>
</dbReference>
<feature type="active site" description="Amidino-cysteine intermediate" evidence="1">
    <location>
        <position position="356"/>
    </location>
</feature>
<dbReference type="NCBIfam" id="TIGR03380">
    <property type="entry name" value="agmatine_aguA"/>
    <property type="match status" value="1"/>
</dbReference>
<gene>
    <name evidence="1 2" type="primary">aguA</name>
    <name evidence="2" type="ORF">EFREU_v1c04480</name>
</gene>
<proteinExistence type="inferred from homology"/>
<evidence type="ECO:0000313" key="2">
    <source>
        <dbReference type="EMBL" id="ATZ16474.1"/>
    </source>
</evidence>
<evidence type="ECO:0000256" key="1">
    <source>
        <dbReference type="HAMAP-Rule" id="MF_01841"/>
    </source>
</evidence>
<dbReference type="GO" id="GO:0047632">
    <property type="term" value="F:agmatine deiminase activity"/>
    <property type="evidence" value="ECO:0007669"/>
    <property type="project" value="UniProtKB-UniRule"/>
</dbReference>
<keyword evidence="3" id="KW-1185">Reference proteome</keyword>
<dbReference type="SUPFAM" id="SSF55909">
    <property type="entry name" value="Pentein"/>
    <property type="match status" value="1"/>
</dbReference>
<dbReference type="Pfam" id="PF04371">
    <property type="entry name" value="PAD_porph"/>
    <property type="match status" value="1"/>
</dbReference>
<dbReference type="NCBIfam" id="NF010070">
    <property type="entry name" value="PRK13551.1"/>
    <property type="match status" value="1"/>
</dbReference>
<name>A0A2K8NRT0_9MOLU</name>
<dbReference type="HAMAP" id="MF_01841">
    <property type="entry name" value="Agmatine_deimin"/>
    <property type="match status" value="1"/>
</dbReference>
<dbReference type="GO" id="GO:0004668">
    <property type="term" value="F:protein-arginine deiminase activity"/>
    <property type="evidence" value="ECO:0007669"/>
    <property type="project" value="InterPro"/>
</dbReference>
<dbReference type="GO" id="GO:0009446">
    <property type="term" value="P:putrescine biosynthetic process"/>
    <property type="evidence" value="ECO:0007669"/>
    <property type="project" value="InterPro"/>
</dbReference>
<protein>
    <recommendedName>
        <fullName evidence="1">Putative agmatine deiminase</fullName>
        <ecNumber evidence="1">3.5.3.12</ecNumber>
    </recommendedName>
    <alternativeName>
        <fullName evidence="1">Agmatine iminohydrolase</fullName>
    </alternativeName>
</protein>
<dbReference type="RefSeq" id="WP_100609469.1">
    <property type="nucleotide sequence ID" value="NZ_CP024962.1"/>
</dbReference>
<reference evidence="2 3" key="1">
    <citation type="submission" date="2017-11" db="EMBL/GenBank/DDBJ databases">
        <title>Genome sequence of Entomoplasma freundtii BARC 318 (ATCC 51999).</title>
        <authorList>
            <person name="Lo W.-S."/>
            <person name="Gasparich G.E."/>
            <person name="Kuo C.-H."/>
        </authorList>
    </citation>
    <scope>NUCLEOTIDE SEQUENCE [LARGE SCALE GENOMIC DNA]</scope>
    <source>
        <strain evidence="2 3">BARC 318</strain>
    </source>
</reference>
<comment type="similarity">
    <text evidence="1">Belongs to the agmatine deiminase family.</text>
</comment>
<sequence>MSKRLKSTPREDGFKMPGEFVEQDSCWMAWPQRTDVWRGGAKPIQEAVVNVANAISKYEPLNVIVSAGEYENARARLGKNVRVIETSSNDIWMRDIGPSFVINDKGEIRGIDWIFNCWGGFNGGYYFPWDLDDKAAFKVCELIGADSYRTDFVLEGGSIHVDGEGTCYTTEECLLNKNRNPDLTKKQIEDRLKKFLNVEKVIWLPLGVYNDKTSGHVDNLLHVVAPGHVVLTWTDDKNDPQYERSLKALKVLENETDAQGRKIKVTKIHQPGPLFYTEKEVSTLGYNLDKQCLHEVERLAGSYCNFLMVNGAIILPVFNDKWDQKAIDTLQKIFPDRKIEPVYAREILLGGGNIHCITQHQPKVKNKKAK</sequence>
<dbReference type="AlphaFoldDB" id="A0A2K8NRT0"/>
<evidence type="ECO:0000313" key="3">
    <source>
        <dbReference type="Proteomes" id="UP000232222"/>
    </source>
</evidence>
<organism evidence="2 3">
    <name type="scientific">Entomoplasma freundtii</name>
    <dbReference type="NCBI Taxonomy" id="74700"/>
    <lineage>
        <taxon>Bacteria</taxon>
        <taxon>Bacillati</taxon>
        <taxon>Mycoplasmatota</taxon>
        <taxon>Mollicutes</taxon>
        <taxon>Entomoplasmatales</taxon>
        <taxon>Entomoplasmataceae</taxon>
        <taxon>Entomoplasma</taxon>
    </lineage>
</organism>
<dbReference type="InterPro" id="IPR017754">
    <property type="entry name" value="Agmatine_deiminase"/>
</dbReference>
<comment type="catalytic activity">
    <reaction evidence="1">
        <text>agmatine + H2O = N-carbamoylputrescine + NH4(+)</text>
        <dbReference type="Rhea" id="RHEA:18037"/>
        <dbReference type="ChEBI" id="CHEBI:15377"/>
        <dbReference type="ChEBI" id="CHEBI:28938"/>
        <dbReference type="ChEBI" id="CHEBI:58145"/>
        <dbReference type="ChEBI" id="CHEBI:58318"/>
        <dbReference type="EC" id="3.5.3.12"/>
    </reaction>
</comment>
<dbReference type="EC" id="3.5.3.12" evidence="1"/>
<dbReference type="EMBL" id="CP024962">
    <property type="protein sequence ID" value="ATZ16474.1"/>
    <property type="molecule type" value="Genomic_DNA"/>
</dbReference>
<dbReference type="PANTHER" id="PTHR31377:SF0">
    <property type="entry name" value="AGMATINE DEIMINASE-RELATED"/>
    <property type="match status" value="1"/>
</dbReference>
<dbReference type="PANTHER" id="PTHR31377">
    <property type="entry name" value="AGMATINE DEIMINASE-RELATED"/>
    <property type="match status" value="1"/>
</dbReference>
<accession>A0A2K8NRT0</accession>
<dbReference type="Proteomes" id="UP000232222">
    <property type="component" value="Chromosome"/>
</dbReference>